<organism evidence="2 3">
    <name type="scientific">Sandaracinus amylolyticus</name>
    <dbReference type="NCBI Taxonomy" id="927083"/>
    <lineage>
        <taxon>Bacteria</taxon>
        <taxon>Pseudomonadati</taxon>
        <taxon>Myxococcota</taxon>
        <taxon>Polyangia</taxon>
        <taxon>Polyangiales</taxon>
        <taxon>Sandaracinaceae</taxon>
        <taxon>Sandaracinus</taxon>
    </lineage>
</organism>
<reference evidence="2 3" key="1">
    <citation type="submission" date="2015-03" db="EMBL/GenBank/DDBJ databases">
        <title>Genome assembly of Sandaracinus amylolyticus DSM 53668.</title>
        <authorList>
            <person name="Sharma G."/>
            <person name="Subramanian S."/>
        </authorList>
    </citation>
    <scope>NUCLEOTIDE SEQUENCE [LARGE SCALE GENOMIC DNA]</scope>
    <source>
        <strain evidence="2 3">DSM 53668</strain>
    </source>
</reference>
<protein>
    <submittedName>
        <fullName evidence="2">Uncharacterized protein</fullName>
    </submittedName>
</protein>
<evidence type="ECO:0000256" key="1">
    <source>
        <dbReference type="SAM" id="MobiDB-lite"/>
    </source>
</evidence>
<dbReference type="Proteomes" id="UP000034883">
    <property type="component" value="Chromosome"/>
</dbReference>
<feature type="region of interest" description="Disordered" evidence="1">
    <location>
        <begin position="1"/>
        <end position="21"/>
    </location>
</feature>
<keyword evidence="3" id="KW-1185">Reference proteome</keyword>
<gene>
    <name evidence="2" type="ORF">DB32_005818</name>
</gene>
<accession>A0A0F6SGG8</accession>
<name>A0A0F6SGG8_9BACT</name>
<evidence type="ECO:0000313" key="3">
    <source>
        <dbReference type="Proteomes" id="UP000034883"/>
    </source>
</evidence>
<dbReference type="EMBL" id="CP011125">
    <property type="protein sequence ID" value="AKF08669.1"/>
    <property type="molecule type" value="Genomic_DNA"/>
</dbReference>
<dbReference type="KEGG" id="samy:DB32_005818"/>
<proteinExistence type="predicted"/>
<dbReference type="AlphaFoldDB" id="A0A0F6SGG8"/>
<evidence type="ECO:0000313" key="2">
    <source>
        <dbReference type="EMBL" id="AKF08669.1"/>
    </source>
</evidence>
<sequence>MVAFTPPSQARGRAAEARALASLTPEERATVDRLRRDLGLPEAADLRVIVIRGMLAQLEKMLPTGAR</sequence>